<comment type="caution">
    <text evidence="6">The sequence shown here is derived from an EMBL/GenBank/DDBJ whole genome shotgun (WGS) entry which is preliminary data.</text>
</comment>
<evidence type="ECO:0000256" key="4">
    <source>
        <dbReference type="RuleBase" id="RU000304"/>
    </source>
</evidence>
<keyword evidence="1 3" id="KW-0547">Nucleotide-binding</keyword>
<evidence type="ECO:0000256" key="2">
    <source>
        <dbReference type="ARBA" id="ARBA00022840"/>
    </source>
</evidence>
<dbReference type="Gene3D" id="1.10.510.10">
    <property type="entry name" value="Transferase(Phosphotransferase) domain 1"/>
    <property type="match status" value="1"/>
</dbReference>
<sequence length="248" mass="28553">MTFCFYSPFQFYYCQRKPSRVIGERYRLTQQIGRGSSGLVHLAYKNCTRYAIKEIPRSHKKQQSLEIEILKELKPHKNIIQFFEIIEESNSTFLVMEMAQQGTVMDIVPHSFTKPYSNTQCRHLFKQLIDAIDHLHQQGILHGDIKPENILLTNNQTIKLIDFGNASHISDKTSHIGSPAFMAPELLKKVPHFPTSTDIWAAGVTLYCLAYGHLPFQQPNFFQLYQDILTKPSGAKGFDQPIARKRPK</sequence>
<feature type="binding site" evidence="3">
    <location>
        <position position="53"/>
    </location>
    <ligand>
        <name>ATP</name>
        <dbReference type="ChEBI" id="CHEBI:30616"/>
    </ligand>
</feature>
<keyword evidence="4" id="KW-0808">Transferase</keyword>
<evidence type="ECO:0000256" key="3">
    <source>
        <dbReference type="PROSITE-ProRule" id="PRU10141"/>
    </source>
</evidence>
<keyword evidence="7" id="KW-1185">Reference proteome</keyword>
<comment type="similarity">
    <text evidence="4">Belongs to the protein kinase superfamily.</text>
</comment>
<protein>
    <recommendedName>
        <fullName evidence="5">Protein kinase domain-containing protein</fullName>
    </recommendedName>
</protein>
<dbReference type="InterPro" id="IPR000719">
    <property type="entry name" value="Prot_kinase_dom"/>
</dbReference>
<evidence type="ECO:0000313" key="7">
    <source>
        <dbReference type="Proteomes" id="UP000716291"/>
    </source>
</evidence>
<dbReference type="InterPro" id="IPR017441">
    <property type="entry name" value="Protein_kinase_ATP_BS"/>
</dbReference>
<proteinExistence type="inferred from homology"/>
<dbReference type="InterPro" id="IPR008271">
    <property type="entry name" value="Ser/Thr_kinase_AS"/>
</dbReference>
<feature type="domain" description="Protein kinase" evidence="5">
    <location>
        <begin position="26"/>
        <end position="248"/>
    </location>
</feature>
<accession>A0A9P6X5X9</accession>
<dbReference type="Proteomes" id="UP000716291">
    <property type="component" value="Unassembled WGS sequence"/>
</dbReference>
<keyword evidence="2 3" id="KW-0067">ATP-binding</keyword>
<dbReference type="PROSITE" id="PS00108">
    <property type="entry name" value="PROTEIN_KINASE_ST"/>
    <property type="match status" value="1"/>
</dbReference>
<dbReference type="GO" id="GO:0035556">
    <property type="term" value="P:intracellular signal transduction"/>
    <property type="evidence" value="ECO:0007669"/>
    <property type="project" value="TreeGrafter"/>
</dbReference>
<dbReference type="PANTHER" id="PTHR24346:SF77">
    <property type="entry name" value="SERINE THREONINE PROTEIN KINASE"/>
    <property type="match status" value="1"/>
</dbReference>
<dbReference type="SMART" id="SM00220">
    <property type="entry name" value="S_TKc"/>
    <property type="match status" value="1"/>
</dbReference>
<evidence type="ECO:0000259" key="5">
    <source>
        <dbReference type="PROSITE" id="PS50011"/>
    </source>
</evidence>
<dbReference type="AlphaFoldDB" id="A0A9P6X5X9"/>
<dbReference type="Pfam" id="PF00069">
    <property type="entry name" value="Pkinase"/>
    <property type="match status" value="1"/>
</dbReference>
<dbReference type="SUPFAM" id="SSF56112">
    <property type="entry name" value="Protein kinase-like (PK-like)"/>
    <property type="match status" value="1"/>
</dbReference>
<reference evidence="6" key="1">
    <citation type="journal article" date="2020" name="Microb. Genom.">
        <title>Genetic diversity of clinical and environmental Mucorales isolates obtained from an investigation of mucormycosis cases among solid organ transplant recipients.</title>
        <authorList>
            <person name="Nguyen M.H."/>
            <person name="Kaul D."/>
            <person name="Muto C."/>
            <person name="Cheng S.J."/>
            <person name="Richter R.A."/>
            <person name="Bruno V.M."/>
            <person name="Liu G."/>
            <person name="Beyhan S."/>
            <person name="Sundermann A.J."/>
            <person name="Mounaud S."/>
            <person name="Pasculle A.W."/>
            <person name="Nierman W.C."/>
            <person name="Driscoll E."/>
            <person name="Cumbie R."/>
            <person name="Clancy C.J."/>
            <person name="Dupont C.L."/>
        </authorList>
    </citation>
    <scope>NUCLEOTIDE SEQUENCE</scope>
    <source>
        <strain evidence="6">GL11</strain>
    </source>
</reference>
<dbReference type="GO" id="GO:0004674">
    <property type="term" value="F:protein serine/threonine kinase activity"/>
    <property type="evidence" value="ECO:0007669"/>
    <property type="project" value="UniProtKB-KW"/>
</dbReference>
<evidence type="ECO:0000256" key="1">
    <source>
        <dbReference type="ARBA" id="ARBA00022741"/>
    </source>
</evidence>
<dbReference type="InterPro" id="IPR011009">
    <property type="entry name" value="Kinase-like_dom_sf"/>
</dbReference>
<name>A0A9P6X5X9_RHIOR</name>
<keyword evidence="4" id="KW-0723">Serine/threonine-protein kinase</keyword>
<dbReference type="EMBL" id="JAANQT010001272">
    <property type="protein sequence ID" value="KAG1305829.1"/>
    <property type="molecule type" value="Genomic_DNA"/>
</dbReference>
<dbReference type="PROSITE" id="PS50011">
    <property type="entry name" value="PROTEIN_KINASE_DOM"/>
    <property type="match status" value="1"/>
</dbReference>
<dbReference type="GO" id="GO:0005737">
    <property type="term" value="C:cytoplasm"/>
    <property type="evidence" value="ECO:0007669"/>
    <property type="project" value="TreeGrafter"/>
</dbReference>
<organism evidence="6 7">
    <name type="scientific">Rhizopus oryzae</name>
    <name type="common">Mucormycosis agent</name>
    <name type="synonym">Rhizopus arrhizus var. delemar</name>
    <dbReference type="NCBI Taxonomy" id="64495"/>
    <lineage>
        <taxon>Eukaryota</taxon>
        <taxon>Fungi</taxon>
        <taxon>Fungi incertae sedis</taxon>
        <taxon>Mucoromycota</taxon>
        <taxon>Mucoromycotina</taxon>
        <taxon>Mucoromycetes</taxon>
        <taxon>Mucorales</taxon>
        <taxon>Mucorineae</taxon>
        <taxon>Rhizopodaceae</taxon>
        <taxon>Rhizopus</taxon>
    </lineage>
</organism>
<dbReference type="PROSITE" id="PS00107">
    <property type="entry name" value="PROTEIN_KINASE_ATP"/>
    <property type="match status" value="1"/>
</dbReference>
<keyword evidence="4" id="KW-0418">Kinase</keyword>
<gene>
    <name evidence="6" type="ORF">G6F64_008067</name>
</gene>
<dbReference type="OrthoDB" id="68483at2759"/>
<dbReference type="PANTHER" id="PTHR24346">
    <property type="entry name" value="MAP/MICROTUBULE AFFINITY-REGULATING KINASE"/>
    <property type="match status" value="1"/>
</dbReference>
<dbReference type="GO" id="GO:0005524">
    <property type="term" value="F:ATP binding"/>
    <property type="evidence" value="ECO:0007669"/>
    <property type="project" value="UniProtKB-UniRule"/>
</dbReference>
<evidence type="ECO:0000313" key="6">
    <source>
        <dbReference type="EMBL" id="KAG1305829.1"/>
    </source>
</evidence>